<organism evidence="2 3">
    <name type="scientific">Pyruvatibacter mobilis</name>
    <dbReference type="NCBI Taxonomy" id="1712261"/>
    <lineage>
        <taxon>Bacteria</taxon>
        <taxon>Pseudomonadati</taxon>
        <taxon>Pseudomonadota</taxon>
        <taxon>Alphaproteobacteria</taxon>
        <taxon>Hyphomicrobiales</taxon>
        <taxon>Parvibaculaceae</taxon>
        <taxon>Pyruvatibacter</taxon>
    </lineage>
</organism>
<dbReference type="OrthoDB" id="7619970at2"/>
<evidence type="ECO:0000313" key="2">
    <source>
        <dbReference type="EMBL" id="NBG94260.1"/>
    </source>
</evidence>
<feature type="transmembrane region" description="Helical" evidence="1">
    <location>
        <begin position="33"/>
        <end position="51"/>
    </location>
</feature>
<gene>
    <name evidence="2" type="ORF">GTQ45_00775</name>
</gene>
<dbReference type="RefSeq" id="WP_160586392.1">
    <property type="nucleotide sequence ID" value="NZ_BMHN01000001.1"/>
</dbReference>
<dbReference type="Proteomes" id="UP000470384">
    <property type="component" value="Unassembled WGS sequence"/>
</dbReference>
<keyword evidence="1" id="KW-1133">Transmembrane helix</keyword>
<proteinExistence type="predicted"/>
<evidence type="ECO:0000313" key="3">
    <source>
        <dbReference type="Proteomes" id="UP000470384"/>
    </source>
</evidence>
<accession>A0A845Q7R8</accession>
<dbReference type="EMBL" id="WXYQ01000001">
    <property type="protein sequence ID" value="NBG94260.1"/>
    <property type="molecule type" value="Genomic_DNA"/>
</dbReference>
<sequence>MDFVEILRWTASGTGTIAALMVAAHISTRITGYGFVIFTFSSMLWITAAFFQDQDPLAMQNIILFGINLFGIYRYLWRNPDKKTQKAPASA</sequence>
<keyword evidence="1" id="KW-0472">Membrane</keyword>
<keyword evidence="3" id="KW-1185">Reference proteome</keyword>
<name>A0A845Q7R8_9HYPH</name>
<protein>
    <submittedName>
        <fullName evidence="2">Uncharacterized protein</fullName>
    </submittedName>
</protein>
<dbReference type="GeneID" id="300656316"/>
<dbReference type="AlphaFoldDB" id="A0A845Q7R8"/>
<reference evidence="2 3" key="1">
    <citation type="journal article" date="2016" name="Int. J. Syst. Evol. Microbiol.">
        <title>Pyruvatibacter mobilis gen. nov., sp. nov., a marine bacterium from the culture broth of Picochlorum sp. 122.</title>
        <authorList>
            <person name="Wang G."/>
            <person name="Tang M."/>
            <person name="Wu H."/>
            <person name="Dai S."/>
            <person name="Li T."/>
            <person name="Chen C."/>
            <person name="He H."/>
            <person name="Fan J."/>
            <person name="Xiang W."/>
            <person name="Li X."/>
        </authorList>
    </citation>
    <scope>NUCLEOTIDE SEQUENCE [LARGE SCALE GENOMIC DNA]</scope>
    <source>
        <strain evidence="2 3">GYP-11</strain>
    </source>
</reference>
<evidence type="ECO:0000256" key="1">
    <source>
        <dbReference type="SAM" id="Phobius"/>
    </source>
</evidence>
<comment type="caution">
    <text evidence="2">The sequence shown here is derived from an EMBL/GenBank/DDBJ whole genome shotgun (WGS) entry which is preliminary data.</text>
</comment>
<feature type="transmembrane region" description="Helical" evidence="1">
    <location>
        <begin position="57"/>
        <end position="76"/>
    </location>
</feature>
<keyword evidence="1" id="KW-0812">Transmembrane</keyword>